<gene>
    <name evidence="7" type="primary">ubiX</name>
    <name evidence="9" type="ORF">NLO413_0176</name>
</gene>
<comment type="function">
    <text evidence="7">Flavin prenyltransferase that catalyzes the synthesis of the prenylated FMN cofactor (prenyl-FMN) for 4-hydroxy-3-polyprenylbenzoic acid decarboxylase UbiD. The prenyltransferase is metal-independent and links a dimethylallyl moiety from dimethylallyl monophosphate (DMAP) to the flavin N5 and C6 atoms of FMN.</text>
</comment>
<proteinExistence type="inferred from homology"/>
<feature type="binding site" evidence="7">
    <location>
        <begin position="89"/>
        <end position="92"/>
    </location>
    <ligand>
        <name>FMN</name>
        <dbReference type="ChEBI" id="CHEBI:58210"/>
    </ligand>
</feature>
<dbReference type="Proteomes" id="UP000033562">
    <property type="component" value="Unassembled WGS sequence"/>
</dbReference>
<dbReference type="InterPro" id="IPR036551">
    <property type="entry name" value="Flavin_trans-like"/>
</dbReference>
<keyword evidence="10" id="KW-1185">Reference proteome</keyword>
<comment type="similarity">
    <text evidence="6 7">Belongs to the UbiX/PAD1 family.</text>
</comment>
<evidence type="ECO:0000313" key="9">
    <source>
        <dbReference type="EMBL" id="KJV68811.1"/>
    </source>
</evidence>
<dbReference type="PATRIC" id="fig|1359163.3.peg.170"/>
<dbReference type="STRING" id="1359163.NLO413_0176"/>
<dbReference type="Gene3D" id="3.40.50.1950">
    <property type="entry name" value="Flavin prenyltransferase-like"/>
    <property type="match status" value="1"/>
</dbReference>
<protein>
    <recommendedName>
        <fullName evidence="7">Flavin prenyltransferase UbiX</fullName>
        <ecNumber evidence="7">2.5.1.129</ecNumber>
    </recommendedName>
</protein>
<organism evidence="9 10">
    <name type="scientific">Candidatus Neoehrlichia procyonis str. RAC413</name>
    <dbReference type="NCBI Taxonomy" id="1359163"/>
    <lineage>
        <taxon>Bacteria</taxon>
        <taxon>Pseudomonadati</taxon>
        <taxon>Pseudomonadota</taxon>
        <taxon>Alphaproteobacteria</taxon>
        <taxon>Rickettsiales</taxon>
        <taxon>Anaplasmataceae</taxon>
        <taxon>Candidatus Neoehrlichia</taxon>
    </lineage>
</organism>
<dbReference type="EMBL" id="LANX01000001">
    <property type="protein sequence ID" value="KJV68811.1"/>
    <property type="molecule type" value="Genomic_DNA"/>
</dbReference>
<keyword evidence="4 7" id="KW-0808">Transferase</keyword>
<feature type="domain" description="Flavoprotein" evidence="8">
    <location>
        <begin position="3"/>
        <end position="172"/>
    </location>
</feature>
<comment type="catalytic activity">
    <reaction evidence="5 7">
        <text>dimethylallyl phosphate + FMNH2 = prenylated FMNH2 + phosphate</text>
        <dbReference type="Rhea" id="RHEA:37743"/>
        <dbReference type="ChEBI" id="CHEBI:43474"/>
        <dbReference type="ChEBI" id="CHEBI:57618"/>
        <dbReference type="ChEBI" id="CHEBI:87467"/>
        <dbReference type="ChEBI" id="CHEBI:88052"/>
        <dbReference type="EC" id="2.5.1.129"/>
    </reaction>
</comment>
<feature type="binding site" evidence="7">
    <location>
        <position position="124"/>
    </location>
    <ligand>
        <name>FMN</name>
        <dbReference type="ChEBI" id="CHEBI:58210"/>
    </ligand>
</feature>
<dbReference type="InterPro" id="IPR003382">
    <property type="entry name" value="Flavoprotein"/>
</dbReference>
<evidence type="ECO:0000256" key="4">
    <source>
        <dbReference type="ARBA" id="ARBA00022679"/>
    </source>
</evidence>
<dbReference type="HAMAP" id="MF_01984">
    <property type="entry name" value="ubiX_pad"/>
    <property type="match status" value="1"/>
</dbReference>
<feature type="binding site" evidence="7">
    <location>
        <position position="154"/>
    </location>
    <ligand>
        <name>dimethylallyl phosphate</name>
        <dbReference type="ChEBI" id="CHEBI:88052"/>
    </ligand>
</feature>
<dbReference type="GO" id="GO:0016831">
    <property type="term" value="F:carboxy-lyase activity"/>
    <property type="evidence" value="ECO:0007669"/>
    <property type="project" value="TreeGrafter"/>
</dbReference>
<dbReference type="Pfam" id="PF02441">
    <property type="entry name" value="Flavoprotein"/>
    <property type="match status" value="1"/>
</dbReference>
<dbReference type="PANTHER" id="PTHR43374:SF1">
    <property type="entry name" value="FLAVIN PRENYLTRANSFERASE PAD1, MITOCHONDRIAL"/>
    <property type="match status" value="1"/>
</dbReference>
<dbReference type="SUPFAM" id="SSF52507">
    <property type="entry name" value="Homo-oligomeric flavin-containing Cys decarboxylases, HFCD"/>
    <property type="match status" value="1"/>
</dbReference>
<dbReference type="FunFam" id="3.40.50.1950:FF:000001">
    <property type="entry name" value="Flavin prenyltransferase UbiX"/>
    <property type="match status" value="1"/>
</dbReference>
<evidence type="ECO:0000256" key="2">
    <source>
        <dbReference type="ARBA" id="ARBA00022630"/>
    </source>
</evidence>
<sequence length="188" mass="20747">MNKRIIVGITGASGSIYAVRLLAILTETHYEVHLVVTDAAKVTLAYEQGQEVINHLQKLCKFYHNINDIGATIASGSFKVEGMIIVPCSVNTMSEIACSLSSNLLTRSADVMLKERKKLILMVRETPLHLGHLRNMSTLSEMGAIIAPPIPSFYNLPTTIDDIIDHSVRKVLNLFDIESSKDIAWKGI</sequence>
<evidence type="ECO:0000256" key="3">
    <source>
        <dbReference type="ARBA" id="ARBA00022643"/>
    </source>
</evidence>
<keyword evidence="1 7" id="KW-0637">Prenyltransferase</keyword>
<feature type="binding site" evidence="7">
    <location>
        <begin position="11"/>
        <end position="13"/>
    </location>
    <ligand>
        <name>FMN</name>
        <dbReference type="ChEBI" id="CHEBI:58210"/>
    </ligand>
</feature>
<keyword evidence="2 7" id="KW-0285">Flavoprotein</keyword>
<comment type="caution">
    <text evidence="9">The sequence shown here is derived from an EMBL/GenBank/DDBJ whole genome shotgun (WGS) entry which is preliminary data.</text>
</comment>
<evidence type="ECO:0000256" key="6">
    <source>
        <dbReference type="ARBA" id="ARBA00060793"/>
    </source>
</evidence>
<evidence type="ECO:0000256" key="1">
    <source>
        <dbReference type="ARBA" id="ARBA00022602"/>
    </source>
</evidence>
<evidence type="ECO:0000313" key="10">
    <source>
        <dbReference type="Proteomes" id="UP000033562"/>
    </source>
</evidence>
<dbReference type="OrthoDB" id="9781577at2"/>
<keyword evidence="9" id="KW-0456">Lyase</keyword>
<evidence type="ECO:0000259" key="8">
    <source>
        <dbReference type="Pfam" id="PF02441"/>
    </source>
</evidence>
<feature type="binding site" evidence="7">
    <location>
        <position position="170"/>
    </location>
    <ligand>
        <name>dimethylallyl phosphate</name>
        <dbReference type="ChEBI" id="CHEBI:88052"/>
    </ligand>
</feature>
<name>A0A0F3NM01_9RICK</name>
<dbReference type="AlphaFoldDB" id="A0A0F3NM01"/>
<keyword evidence="3 7" id="KW-0288">FMN</keyword>
<dbReference type="NCBIfam" id="TIGR00421">
    <property type="entry name" value="ubiX_pad"/>
    <property type="match status" value="1"/>
</dbReference>
<evidence type="ECO:0000256" key="5">
    <source>
        <dbReference type="ARBA" id="ARBA00050612"/>
    </source>
</evidence>
<dbReference type="NCBIfam" id="NF004685">
    <property type="entry name" value="PRK06029.1"/>
    <property type="match status" value="1"/>
</dbReference>
<dbReference type="EC" id="2.5.1.129" evidence="7"/>
<reference evidence="9 10" key="1">
    <citation type="submission" date="2015-02" db="EMBL/GenBank/DDBJ databases">
        <title>Genome Sequencing of Rickettsiales.</title>
        <authorList>
            <person name="Daugherty S.C."/>
            <person name="Su Q."/>
            <person name="Abolude K."/>
            <person name="Beier-Sexton M."/>
            <person name="Carlyon J.A."/>
            <person name="Carter R."/>
            <person name="Day N.P."/>
            <person name="Dumler S.J."/>
            <person name="Dyachenko V."/>
            <person name="Godinez A."/>
            <person name="Kurtti T.J."/>
            <person name="Lichay M."/>
            <person name="Mullins K.E."/>
            <person name="Ott S."/>
            <person name="Pappas-Brown V."/>
            <person name="Paris D.H."/>
            <person name="Patel P."/>
            <person name="Richards A.L."/>
            <person name="Sadzewicz L."/>
            <person name="Sears K."/>
            <person name="Seidman D."/>
            <person name="Sengamalay N."/>
            <person name="Stenos J."/>
            <person name="Tallon L.J."/>
            <person name="Vincent G."/>
            <person name="Fraser C.M."/>
            <person name="Munderloh U."/>
            <person name="Dunning-Hotopp J.C."/>
        </authorList>
    </citation>
    <scope>NUCLEOTIDE SEQUENCE [LARGE SCALE GENOMIC DNA]</scope>
    <source>
        <strain evidence="9 10">RAC413</strain>
    </source>
</reference>
<evidence type="ECO:0000256" key="7">
    <source>
        <dbReference type="HAMAP-Rule" id="MF_01984"/>
    </source>
</evidence>
<accession>A0A0F3NM01</accession>
<dbReference type="RefSeq" id="WP_045808654.1">
    <property type="nucleotide sequence ID" value="NZ_LANX01000001.1"/>
</dbReference>
<dbReference type="InterPro" id="IPR004507">
    <property type="entry name" value="UbiX-like"/>
</dbReference>
<comment type="caution">
    <text evidence="7">Lacks conserved residue(s) required for the propagation of feature annotation.</text>
</comment>
<dbReference type="GO" id="GO:0106141">
    <property type="term" value="F:flavin prenyltransferase activity"/>
    <property type="evidence" value="ECO:0007669"/>
    <property type="project" value="UniProtKB-EC"/>
</dbReference>
<feature type="binding site" evidence="7">
    <location>
        <position position="37"/>
    </location>
    <ligand>
        <name>FMN</name>
        <dbReference type="ChEBI" id="CHEBI:58210"/>
    </ligand>
</feature>
<dbReference type="PANTHER" id="PTHR43374">
    <property type="entry name" value="FLAVIN PRENYLTRANSFERASE"/>
    <property type="match status" value="1"/>
</dbReference>